<dbReference type="EMBL" id="FNPH01000002">
    <property type="protein sequence ID" value="SDY43049.1"/>
    <property type="molecule type" value="Genomic_DNA"/>
</dbReference>
<feature type="domain" description="Golvesin/Xly CBD-like" evidence="4">
    <location>
        <begin position="915"/>
        <end position="1005"/>
    </location>
</feature>
<feature type="compositionally biased region" description="Low complexity" evidence="1">
    <location>
        <begin position="30"/>
        <end position="40"/>
    </location>
</feature>
<dbReference type="STRING" id="405436.SAMN05444365_102240"/>
<proteinExistence type="predicted"/>
<accession>A0A1H3JTW8</accession>
<dbReference type="Gene3D" id="3.60.10.10">
    <property type="entry name" value="Endonuclease/exonuclease/phosphatase"/>
    <property type="match status" value="1"/>
</dbReference>
<dbReference type="InterPro" id="IPR036691">
    <property type="entry name" value="Endo/exonu/phosph_ase_sf"/>
</dbReference>
<feature type="region of interest" description="Disordered" evidence="1">
    <location>
        <begin position="30"/>
        <end position="76"/>
    </location>
</feature>
<dbReference type="Pfam" id="PF25275">
    <property type="entry name" value="Golvesin_C"/>
    <property type="match status" value="1"/>
</dbReference>
<dbReference type="OrthoDB" id="5503950at2"/>
<reference evidence="6" key="1">
    <citation type="submission" date="2016-10" db="EMBL/GenBank/DDBJ databases">
        <authorList>
            <person name="Varghese N."/>
            <person name="Submissions S."/>
        </authorList>
    </citation>
    <scope>NUCLEOTIDE SEQUENCE [LARGE SCALE GENOMIC DNA]</scope>
    <source>
        <strain evidence="6">DSM 45245</strain>
    </source>
</reference>
<organism evidence="5 6">
    <name type="scientific">Micromonospora pattaloongensis</name>
    <dbReference type="NCBI Taxonomy" id="405436"/>
    <lineage>
        <taxon>Bacteria</taxon>
        <taxon>Bacillati</taxon>
        <taxon>Actinomycetota</taxon>
        <taxon>Actinomycetes</taxon>
        <taxon>Micromonosporales</taxon>
        <taxon>Micromonosporaceae</taxon>
        <taxon>Micromonospora</taxon>
    </lineage>
</organism>
<keyword evidence="6" id="KW-1185">Reference proteome</keyword>
<evidence type="ECO:0000259" key="3">
    <source>
        <dbReference type="Pfam" id="PF03372"/>
    </source>
</evidence>
<dbReference type="RefSeq" id="WP_139307188.1">
    <property type="nucleotide sequence ID" value="NZ_FNPH01000002.1"/>
</dbReference>
<dbReference type="InterPro" id="IPR005135">
    <property type="entry name" value="Endo/exonuclease/phosphatase"/>
</dbReference>
<protein>
    <submittedName>
        <fullName evidence="5">Uncharacterized protein</fullName>
    </submittedName>
</protein>
<sequence length="1312" mass="140790">MHRRHARSPRTSPRSRRLLAAGLLVAAGAFGMPGPAEAAPPATPVKSGSPEPEPAPARPTADAPRSVGAGQRDAVLGAGWRSSTDRALVTSSDADGFHLLAGRASEGYQWRPVTTLSEPGVETDQWIGNVCVTGSGRRAVVAYAPRTFTNKAELFDRAGFTAVVDLSNGAVRKLPIRTSLAYFNPGCGTGETVVLTQGGEDLGRTRLVTLDARTGRLGARTEIKGQLTSAVPTPKGIVAADGGALVRVDGQGRRRVLASTRGVPFRLAADAGGGVVFMEREGRDRAVVRRAAPAGGVRTLARGAVTQVDVASGRGGRVFITGAATPVERPPAAVSLAAVPAGSTVSEQGRFAVTSVLRARNPDPRAVSGSGPEPLLIEGTVLGTRRAVKLTAVPGPRPTGGPTASATAAPHPADVAGRRASPPTATRRTAATLAAGDPNNPADLADRYCSVPRNDPRNQATQPKPRQVEWAVDQAVRGVLTVQRPANWKNLGMPAYTPQGLFPSIPLVTGGYVPAQIMLGIAAQESNLWQATRYAYPGETANPLIGNFYGLDIYNADTSDDWTIDWAKADCGYGVTQVTDHMRLAGREKGPGDTAWPYQTQRAVALDFATNVAAGLQILQSKWNQVTGAGLRINDGNPAKIENWFYAVWAYNSGFYPYTSSTAPWGVGWANNPANPKYPANRDSFLDRTYADAARPQNWPYPEKVLGWAGHPVEVPESPTKLVGGFRAAWWPGGDVQGPINRTAVKPPASVFCDPTNDCYYGETHQPDAPEVITEPAGPCNHRNSAGQIDLKCWYHVPTTWKSDCPSTCGNELLRFDPGYPYEPDGESYPPKCDTDGLPLGALIVDDLPDGIPQSRPNCGRPFSNEGSFEMSFHQDSDGRYPGKIDTHQMGGGFAGHYWFSHTRKVDPGWKLAVTGRWRLNREYIGLMKIMVALPDHIGRTPSATYEVNSSHGKRVSVTAQRSASTRWATLGAFRFANVPEVSLSTLTGDGDGSQAVVWDAVAFVPVNESTTPKLELMQWNISGATGNWGGFDVIDRLVREVQATRPDVLSVNEMCEMQYDYLRERLAAIGYEMASWYQASTLAAGAKCTARWALSDRPLKFTAGNAIFGRGRVVRQFGYLFDPDTDALQAAVALSARHERSVACLTFAHTGDNREITACSAHLIKEGGTAENPDYTRPERQINNLAALPGDAPNEEPWIMLGDYNRPGPNLALGSFYPAPIGRGAFAEIDQERPCRETFVCDIAQGGLPTLASMRKVDYAFVARRFFYVSEYSASVNGDVGACNDYTSTDLGATKPCSDHFILHGNVLMPL</sequence>
<evidence type="ECO:0000256" key="2">
    <source>
        <dbReference type="SAM" id="SignalP"/>
    </source>
</evidence>
<dbReference type="SUPFAM" id="SSF56219">
    <property type="entry name" value="DNase I-like"/>
    <property type="match status" value="1"/>
</dbReference>
<feature type="region of interest" description="Disordered" evidence="1">
    <location>
        <begin position="392"/>
        <end position="444"/>
    </location>
</feature>
<dbReference type="InterPro" id="IPR033803">
    <property type="entry name" value="CBD-like_Golvesin-Xly"/>
</dbReference>
<dbReference type="GO" id="GO:0003824">
    <property type="term" value="F:catalytic activity"/>
    <property type="evidence" value="ECO:0007669"/>
    <property type="project" value="InterPro"/>
</dbReference>
<evidence type="ECO:0000256" key="1">
    <source>
        <dbReference type="SAM" id="MobiDB-lite"/>
    </source>
</evidence>
<gene>
    <name evidence="5" type="ORF">SAMN05444365_102240</name>
</gene>
<evidence type="ECO:0000313" key="5">
    <source>
        <dbReference type="EMBL" id="SDY43049.1"/>
    </source>
</evidence>
<name>A0A1H3JTW8_9ACTN</name>
<feature type="signal peptide" evidence="2">
    <location>
        <begin position="1"/>
        <end position="38"/>
    </location>
</feature>
<dbReference type="Pfam" id="PF03372">
    <property type="entry name" value="Exo_endo_phos"/>
    <property type="match status" value="1"/>
</dbReference>
<evidence type="ECO:0000259" key="4">
    <source>
        <dbReference type="Pfam" id="PF25275"/>
    </source>
</evidence>
<feature type="chain" id="PRO_5017293935" evidence="2">
    <location>
        <begin position="39"/>
        <end position="1312"/>
    </location>
</feature>
<evidence type="ECO:0000313" key="6">
    <source>
        <dbReference type="Proteomes" id="UP000242415"/>
    </source>
</evidence>
<dbReference type="Proteomes" id="UP000242415">
    <property type="component" value="Unassembled WGS sequence"/>
</dbReference>
<keyword evidence="2" id="KW-0732">Signal</keyword>
<feature type="domain" description="Endonuclease/exonuclease/phosphatase" evidence="3">
    <location>
        <begin position="1018"/>
        <end position="1213"/>
    </location>
</feature>
<feature type="compositionally biased region" description="Low complexity" evidence="1">
    <location>
        <begin position="400"/>
        <end position="436"/>
    </location>
</feature>